<dbReference type="Proteomes" id="UP000009183">
    <property type="component" value="Chromosome 17"/>
</dbReference>
<accession>D7SJ43</accession>
<dbReference type="AlphaFoldDB" id="D7SJ43"/>
<dbReference type="HOGENOM" id="CLU_2659564_0_0_1"/>
<evidence type="ECO:0000313" key="2">
    <source>
        <dbReference type="Proteomes" id="UP000009183"/>
    </source>
</evidence>
<dbReference type="InParanoid" id="D7SJ43"/>
<name>D7SJ43_VITVI</name>
<keyword evidence="2" id="KW-1185">Reference proteome</keyword>
<proteinExistence type="predicted"/>
<evidence type="ECO:0000313" key="1">
    <source>
        <dbReference type="EMBL" id="CBI15504.3"/>
    </source>
</evidence>
<dbReference type="PaxDb" id="29760-VIT_17s0000g03140.t01"/>
<organism evidence="1 2">
    <name type="scientific">Vitis vinifera</name>
    <name type="common">Grape</name>
    <dbReference type="NCBI Taxonomy" id="29760"/>
    <lineage>
        <taxon>Eukaryota</taxon>
        <taxon>Viridiplantae</taxon>
        <taxon>Streptophyta</taxon>
        <taxon>Embryophyta</taxon>
        <taxon>Tracheophyta</taxon>
        <taxon>Spermatophyta</taxon>
        <taxon>Magnoliopsida</taxon>
        <taxon>eudicotyledons</taxon>
        <taxon>Gunneridae</taxon>
        <taxon>Pentapetalae</taxon>
        <taxon>rosids</taxon>
        <taxon>Vitales</taxon>
        <taxon>Vitaceae</taxon>
        <taxon>Viteae</taxon>
        <taxon>Vitis</taxon>
    </lineage>
</organism>
<sequence>MKIGRYQTVTVGKECVHGLQGKARVVRKFIGGVLSFCIISRETVTSCGYMGQALWFCSSNWASRGKLLWDHALSCS</sequence>
<reference evidence="2" key="1">
    <citation type="journal article" date="2007" name="Nature">
        <title>The grapevine genome sequence suggests ancestral hexaploidization in major angiosperm phyla.</title>
        <authorList>
            <consortium name="The French-Italian Public Consortium for Grapevine Genome Characterization."/>
            <person name="Jaillon O."/>
            <person name="Aury J.-M."/>
            <person name="Noel B."/>
            <person name="Policriti A."/>
            <person name="Clepet C."/>
            <person name="Casagrande A."/>
            <person name="Choisne N."/>
            <person name="Aubourg S."/>
            <person name="Vitulo N."/>
            <person name="Jubin C."/>
            <person name="Vezzi A."/>
            <person name="Legeai F."/>
            <person name="Hugueney P."/>
            <person name="Dasilva C."/>
            <person name="Horner D."/>
            <person name="Mica E."/>
            <person name="Jublot D."/>
            <person name="Poulain J."/>
            <person name="Bruyere C."/>
            <person name="Billault A."/>
            <person name="Segurens B."/>
            <person name="Gouyvenoux M."/>
            <person name="Ugarte E."/>
            <person name="Cattonaro F."/>
            <person name="Anthouard V."/>
            <person name="Vico V."/>
            <person name="Del Fabbro C."/>
            <person name="Alaux M."/>
            <person name="Di Gaspero G."/>
            <person name="Dumas V."/>
            <person name="Felice N."/>
            <person name="Paillard S."/>
            <person name="Juman I."/>
            <person name="Moroldo M."/>
            <person name="Scalabrin S."/>
            <person name="Canaguier A."/>
            <person name="Le Clainche I."/>
            <person name="Malacrida G."/>
            <person name="Durand E."/>
            <person name="Pesole G."/>
            <person name="Laucou V."/>
            <person name="Chatelet P."/>
            <person name="Merdinoglu D."/>
            <person name="Delledonne M."/>
            <person name="Pezzotti M."/>
            <person name="Lecharny A."/>
            <person name="Scarpelli C."/>
            <person name="Artiguenave F."/>
            <person name="Pe M.E."/>
            <person name="Valle G."/>
            <person name="Morgante M."/>
            <person name="Caboche M."/>
            <person name="Adam-Blondon A.-F."/>
            <person name="Weissenbach J."/>
            <person name="Quetier F."/>
            <person name="Wincker P."/>
        </authorList>
    </citation>
    <scope>NUCLEOTIDE SEQUENCE [LARGE SCALE GENOMIC DNA]</scope>
    <source>
        <strain evidence="2">cv. Pinot noir / PN40024</strain>
    </source>
</reference>
<dbReference type="EMBL" id="FN594950">
    <property type="protein sequence ID" value="CBI15504.3"/>
    <property type="molecule type" value="Genomic_DNA"/>
</dbReference>
<protein>
    <submittedName>
        <fullName evidence="1">Uncharacterized protein</fullName>
    </submittedName>
</protein>
<gene>
    <name evidence="1" type="ordered locus">VIT_17s0000g03140</name>
</gene>